<protein>
    <submittedName>
        <fullName evidence="2 3">Uncharacterized protein</fullName>
    </submittedName>
</protein>
<dbReference type="EMBL" id="KE525302">
    <property type="protein sequence ID" value="KFB45309.1"/>
    <property type="molecule type" value="Genomic_DNA"/>
</dbReference>
<dbReference type="EnsemblMetazoa" id="ASIC013255-RA">
    <property type="protein sequence ID" value="ASIC013255-PA"/>
    <property type="gene ID" value="ASIC013255"/>
</dbReference>
<reference evidence="3" key="2">
    <citation type="submission" date="2020-05" db="UniProtKB">
        <authorList>
            <consortium name="EnsemblMetazoa"/>
        </authorList>
    </citation>
    <scope>IDENTIFICATION</scope>
</reference>
<proteinExistence type="predicted"/>
<name>A0A084W515_ANOSI</name>
<dbReference type="Proteomes" id="UP000030765">
    <property type="component" value="Unassembled WGS sequence"/>
</dbReference>
<feature type="region of interest" description="Disordered" evidence="1">
    <location>
        <begin position="1"/>
        <end position="27"/>
    </location>
</feature>
<sequence>MREGTCNNNANRCSHNPASSQLATSHAVKHAQWKVGVAGWGRSEKEGLN</sequence>
<accession>A0A084W515</accession>
<keyword evidence="4" id="KW-1185">Reference proteome</keyword>
<organism evidence="2">
    <name type="scientific">Anopheles sinensis</name>
    <name type="common">Mosquito</name>
    <dbReference type="NCBI Taxonomy" id="74873"/>
    <lineage>
        <taxon>Eukaryota</taxon>
        <taxon>Metazoa</taxon>
        <taxon>Ecdysozoa</taxon>
        <taxon>Arthropoda</taxon>
        <taxon>Hexapoda</taxon>
        <taxon>Insecta</taxon>
        <taxon>Pterygota</taxon>
        <taxon>Neoptera</taxon>
        <taxon>Endopterygota</taxon>
        <taxon>Diptera</taxon>
        <taxon>Nematocera</taxon>
        <taxon>Culicoidea</taxon>
        <taxon>Culicidae</taxon>
        <taxon>Anophelinae</taxon>
        <taxon>Anopheles</taxon>
    </lineage>
</organism>
<evidence type="ECO:0000313" key="4">
    <source>
        <dbReference type="Proteomes" id="UP000030765"/>
    </source>
</evidence>
<feature type="compositionally biased region" description="Polar residues" evidence="1">
    <location>
        <begin position="1"/>
        <end position="24"/>
    </location>
</feature>
<dbReference type="EMBL" id="ATLV01020451">
    <property type="status" value="NOT_ANNOTATED_CDS"/>
    <property type="molecule type" value="Genomic_DNA"/>
</dbReference>
<evidence type="ECO:0000313" key="2">
    <source>
        <dbReference type="EMBL" id="KFB45309.1"/>
    </source>
</evidence>
<evidence type="ECO:0000313" key="3">
    <source>
        <dbReference type="EnsemblMetazoa" id="ASIC013255-PA"/>
    </source>
</evidence>
<dbReference type="VEuPathDB" id="VectorBase:ASIC013255"/>
<evidence type="ECO:0000256" key="1">
    <source>
        <dbReference type="SAM" id="MobiDB-lite"/>
    </source>
</evidence>
<gene>
    <name evidence="2" type="ORF">ZHAS_00013255</name>
</gene>
<reference evidence="2 4" key="1">
    <citation type="journal article" date="2014" name="BMC Genomics">
        <title>Genome sequence of Anopheles sinensis provides insight into genetics basis of mosquito competence for malaria parasites.</title>
        <authorList>
            <person name="Zhou D."/>
            <person name="Zhang D."/>
            <person name="Ding G."/>
            <person name="Shi L."/>
            <person name="Hou Q."/>
            <person name="Ye Y."/>
            <person name="Xu Y."/>
            <person name="Zhou H."/>
            <person name="Xiong C."/>
            <person name="Li S."/>
            <person name="Yu J."/>
            <person name="Hong S."/>
            <person name="Yu X."/>
            <person name="Zou P."/>
            <person name="Chen C."/>
            <person name="Chang X."/>
            <person name="Wang W."/>
            <person name="Lv Y."/>
            <person name="Sun Y."/>
            <person name="Ma L."/>
            <person name="Shen B."/>
            <person name="Zhu C."/>
        </authorList>
    </citation>
    <scope>NUCLEOTIDE SEQUENCE [LARGE SCALE GENOMIC DNA]</scope>
</reference>
<dbReference type="AlphaFoldDB" id="A0A084W515"/>